<dbReference type="AlphaFoldDB" id="A0A645I1M2"/>
<comment type="caution">
    <text evidence="1">The sequence shown here is derived from an EMBL/GenBank/DDBJ whole genome shotgun (WGS) entry which is preliminary data.</text>
</comment>
<sequence length="61" mass="6035">MVTAASVFAAGTDLFVLTNYSGIDVVGNSNSASLGGTGGVGFDMMSIAAPRGISFGVNLTF</sequence>
<name>A0A645I1M2_9ZZZZ</name>
<gene>
    <name evidence="1" type="ORF">SDC9_189911</name>
</gene>
<reference evidence="1" key="1">
    <citation type="submission" date="2019-08" db="EMBL/GenBank/DDBJ databases">
        <authorList>
            <person name="Kucharzyk K."/>
            <person name="Murdoch R.W."/>
            <person name="Higgins S."/>
            <person name="Loffler F."/>
        </authorList>
    </citation>
    <scope>NUCLEOTIDE SEQUENCE</scope>
</reference>
<accession>A0A645I1M2</accession>
<proteinExistence type="predicted"/>
<protein>
    <submittedName>
        <fullName evidence="1">Uncharacterized protein</fullName>
    </submittedName>
</protein>
<dbReference type="EMBL" id="VSSQ01100054">
    <property type="protein sequence ID" value="MPN42354.1"/>
    <property type="molecule type" value="Genomic_DNA"/>
</dbReference>
<organism evidence="1">
    <name type="scientific">bioreactor metagenome</name>
    <dbReference type="NCBI Taxonomy" id="1076179"/>
    <lineage>
        <taxon>unclassified sequences</taxon>
        <taxon>metagenomes</taxon>
        <taxon>ecological metagenomes</taxon>
    </lineage>
</organism>
<evidence type="ECO:0000313" key="1">
    <source>
        <dbReference type="EMBL" id="MPN42354.1"/>
    </source>
</evidence>